<dbReference type="AlphaFoldDB" id="A0AAE0JTM0"/>
<evidence type="ECO:0000313" key="2">
    <source>
        <dbReference type="EMBL" id="KAK3361257.1"/>
    </source>
</evidence>
<protein>
    <submittedName>
        <fullName evidence="2">Nucleoside phosphorylase domain-containing protein</fullName>
    </submittedName>
</protein>
<feature type="non-terminal residue" evidence="2">
    <location>
        <position position="1"/>
    </location>
</feature>
<reference evidence="2" key="2">
    <citation type="submission" date="2023-06" db="EMBL/GenBank/DDBJ databases">
        <authorList>
            <consortium name="Lawrence Berkeley National Laboratory"/>
            <person name="Haridas S."/>
            <person name="Hensen N."/>
            <person name="Bonometti L."/>
            <person name="Westerberg I."/>
            <person name="Brannstrom I.O."/>
            <person name="Guillou S."/>
            <person name="Cros-Aarteil S."/>
            <person name="Calhoun S."/>
            <person name="Kuo A."/>
            <person name="Mondo S."/>
            <person name="Pangilinan J."/>
            <person name="Riley R."/>
            <person name="Labutti K."/>
            <person name="Andreopoulos B."/>
            <person name="Lipzen A."/>
            <person name="Chen C."/>
            <person name="Yanf M."/>
            <person name="Daum C."/>
            <person name="Ng V."/>
            <person name="Clum A."/>
            <person name="Steindorff A."/>
            <person name="Ohm R."/>
            <person name="Martin F."/>
            <person name="Silar P."/>
            <person name="Natvig D."/>
            <person name="Lalanne C."/>
            <person name="Gautier V."/>
            <person name="Ament-Velasquez S.L."/>
            <person name="Kruys A."/>
            <person name="Hutchinson M.I."/>
            <person name="Powell A.J."/>
            <person name="Barry K."/>
            <person name="Miller A.N."/>
            <person name="Grigoriev I.V."/>
            <person name="Debuchy R."/>
            <person name="Gladieux P."/>
            <person name="Thoren M.H."/>
            <person name="Johannesson H."/>
        </authorList>
    </citation>
    <scope>NUCLEOTIDE SEQUENCE</scope>
    <source>
        <strain evidence="2">CBS 958.72</strain>
    </source>
</reference>
<dbReference type="Gene3D" id="3.40.50.1580">
    <property type="entry name" value="Nucleoside phosphorylase domain"/>
    <property type="match status" value="1"/>
</dbReference>
<dbReference type="SUPFAM" id="SSF53167">
    <property type="entry name" value="Purine and uridine phosphorylases"/>
    <property type="match status" value="1"/>
</dbReference>
<dbReference type="GO" id="GO:0009116">
    <property type="term" value="P:nucleoside metabolic process"/>
    <property type="evidence" value="ECO:0007669"/>
    <property type="project" value="InterPro"/>
</dbReference>
<dbReference type="PANTHER" id="PTHR46082:SF11">
    <property type="entry name" value="AAA+ ATPASE DOMAIN-CONTAINING PROTEIN-RELATED"/>
    <property type="match status" value="1"/>
</dbReference>
<dbReference type="GO" id="GO:0003824">
    <property type="term" value="F:catalytic activity"/>
    <property type="evidence" value="ECO:0007669"/>
    <property type="project" value="InterPro"/>
</dbReference>
<feature type="non-terminal residue" evidence="2">
    <location>
        <position position="293"/>
    </location>
</feature>
<evidence type="ECO:0000259" key="1">
    <source>
        <dbReference type="Pfam" id="PF01048"/>
    </source>
</evidence>
<dbReference type="PANTHER" id="PTHR46082">
    <property type="entry name" value="ATP/GTP-BINDING PROTEIN-RELATED"/>
    <property type="match status" value="1"/>
</dbReference>
<comment type="caution">
    <text evidence="2">The sequence shown here is derived from an EMBL/GenBank/DDBJ whole genome shotgun (WGS) entry which is preliminary data.</text>
</comment>
<evidence type="ECO:0000313" key="3">
    <source>
        <dbReference type="Proteomes" id="UP001287356"/>
    </source>
</evidence>
<accession>A0AAE0JTM0</accession>
<keyword evidence="3" id="KW-1185">Reference proteome</keyword>
<dbReference type="Proteomes" id="UP001287356">
    <property type="component" value="Unassembled WGS sequence"/>
</dbReference>
<dbReference type="Pfam" id="PF01048">
    <property type="entry name" value="PNP_UDP_1"/>
    <property type="match status" value="1"/>
</dbReference>
<sequence length="293" mass="32046">AVRLSHEEYTVGWICPLPINMHAARVVLDDTHEILPNKPGDRNVYLLGRIGQHNIVITSLEERKYDAVNAAVAAANMHRSFPSIFLHMVVGIAGGVPQSGDIRLGDVVVGTEVVEHGLVRKTLSHRIYERTIVHKAPKVFSEAISRFEADRLPSVSNMLATLADVGSRNPVMANAAEDRLFDSGYDHRTGMSDCNSCGEEWEIDRARRATGFPRIHYGLIASGTQVIKHGETRDKTAELLGGVLCFEVETAGVMDLFPCLAVRGISNYADSHKDGLWEGYASAAAAAYARELL</sequence>
<reference evidence="2" key="1">
    <citation type="journal article" date="2023" name="Mol. Phylogenet. Evol.">
        <title>Genome-scale phylogeny and comparative genomics of the fungal order Sordariales.</title>
        <authorList>
            <person name="Hensen N."/>
            <person name="Bonometti L."/>
            <person name="Westerberg I."/>
            <person name="Brannstrom I.O."/>
            <person name="Guillou S."/>
            <person name="Cros-Aarteil S."/>
            <person name="Calhoun S."/>
            <person name="Haridas S."/>
            <person name="Kuo A."/>
            <person name="Mondo S."/>
            <person name="Pangilinan J."/>
            <person name="Riley R."/>
            <person name="LaButti K."/>
            <person name="Andreopoulos B."/>
            <person name="Lipzen A."/>
            <person name="Chen C."/>
            <person name="Yan M."/>
            <person name="Daum C."/>
            <person name="Ng V."/>
            <person name="Clum A."/>
            <person name="Steindorff A."/>
            <person name="Ohm R.A."/>
            <person name="Martin F."/>
            <person name="Silar P."/>
            <person name="Natvig D.O."/>
            <person name="Lalanne C."/>
            <person name="Gautier V."/>
            <person name="Ament-Velasquez S.L."/>
            <person name="Kruys A."/>
            <person name="Hutchinson M.I."/>
            <person name="Powell A.J."/>
            <person name="Barry K."/>
            <person name="Miller A.N."/>
            <person name="Grigoriev I.V."/>
            <person name="Debuchy R."/>
            <person name="Gladieux P."/>
            <person name="Hiltunen Thoren M."/>
            <person name="Johannesson H."/>
        </authorList>
    </citation>
    <scope>NUCLEOTIDE SEQUENCE</scope>
    <source>
        <strain evidence="2">CBS 958.72</strain>
    </source>
</reference>
<name>A0AAE0JTM0_9PEZI</name>
<feature type="domain" description="Nucleoside phosphorylase" evidence="1">
    <location>
        <begin position="31"/>
        <end position="277"/>
    </location>
</feature>
<dbReference type="InterPro" id="IPR053137">
    <property type="entry name" value="NLR-like"/>
</dbReference>
<dbReference type="InterPro" id="IPR035994">
    <property type="entry name" value="Nucleoside_phosphorylase_sf"/>
</dbReference>
<proteinExistence type="predicted"/>
<dbReference type="EMBL" id="JAULSN010000012">
    <property type="protein sequence ID" value="KAK3361257.1"/>
    <property type="molecule type" value="Genomic_DNA"/>
</dbReference>
<organism evidence="2 3">
    <name type="scientific">Lasiosphaeria ovina</name>
    <dbReference type="NCBI Taxonomy" id="92902"/>
    <lineage>
        <taxon>Eukaryota</taxon>
        <taxon>Fungi</taxon>
        <taxon>Dikarya</taxon>
        <taxon>Ascomycota</taxon>
        <taxon>Pezizomycotina</taxon>
        <taxon>Sordariomycetes</taxon>
        <taxon>Sordariomycetidae</taxon>
        <taxon>Sordariales</taxon>
        <taxon>Lasiosphaeriaceae</taxon>
        <taxon>Lasiosphaeria</taxon>
    </lineage>
</organism>
<dbReference type="InterPro" id="IPR000845">
    <property type="entry name" value="Nucleoside_phosphorylase_d"/>
</dbReference>
<gene>
    <name evidence="2" type="ORF">B0T24DRAFT_513016</name>
</gene>